<feature type="region of interest" description="Disordered" evidence="8">
    <location>
        <begin position="404"/>
        <end position="434"/>
    </location>
</feature>
<comment type="similarity">
    <text evidence="6">Belongs to the SMARCC family.</text>
</comment>
<dbReference type="PROSITE" id="PS50090">
    <property type="entry name" value="MYB_LIKE"/>
    <property type="match status" value="1"/>
</dbReference>
<organism evidence="12 13">
    <name type="scientific">Mesorhabditis belari</name>
    <dbReference type="NCBI Taxonomy" id="2138241"/>
    <lineage>
        <taxon>Eukaryota</taxon>
        <taxon>Metazoa</taxon>
        <taxon>Ecdysozoa</taxon>
        <taxon>Nematoda</taxon>
        <taxon>Chromadorea</taxon>
        <taxon>Rhabditida</taxon>
        <taxon>Rhabditina</taxon>
        <taxon>Rhabditomorpha</taxon>
        <taxon>Rhabditoidea</taxon>
        <taxon>Rhabditidae</taxon>
        <taxon>Mesorhabditinae</taxon>
        <taxon>Mesorhabditis</taxon>
    </lineage>
</organism>
<feature type="compositionally biased region" description="Low complexity" evidence="8">
    <location>
        <begin position="620"/>
        <end position="637"/>
    </location>
</feature>
<evidence type="ECO:0000256" key="5">
    <source>
        <dbReference type="ARBA" id="ARBA00023242"/>
    </source>
</evidence>
<feature type="compositionally biased region" description="Low complexity" evidence="8">
    <location>
        <begin position="588"/>
        <end position="611"/>
    </location>
</feature>
<dbReference type="InterPro" id="IPR007526">
    <property type="entry name" value="SWIRM"/>
</dbReference>
<dbReference type="Gene3D" id="1.10.10.10">
    <property type="entry name" value="Winged helix-like DNA-binding domain superfamily/Winged helix DNA-binding domain"/>
    <property type="match status" value="1"/>
</dbReference>
<evidence type="ECO:0000256" key="1">
    <source>
        <dbReference type="ARBA" id="ARBA00004123"/>
    </source>
</evidence>
<dbReference type="SUPFAM" id="SSF46689">
    <property type="entry name" value="Homeodomain-like"/>
    <property type="match status" value="2"/>
</dbReference>
<dbReference type="Proteomes" id="UP000887575">
    <property type="component" value="Unassembled WGS sequence"/>
</dbReference>
<dbReference type="GO" id="GO:0045202">
    <property type="term" value="C:synapse"/>
    <property type="evidence" value="ECO:0007669"/>
    <property type="project" value="TreeGrafter"/>
</dbReference>
<dbReference type="PROSITE" id="PS50934">
    <property type="entry name" value="SWIRM"/>
    <property type="match status" value="1"/>
</dbReference>
<dbReference type="PANTHER" id="PTHR15381:SF1">
    <property type="entry name" value="CHONDROITIN SULFATE PROTEOGLYCAN 5"/>
    <property type="match status" value="1"/>
</dbReference>
<dbReference type="WBParaSite" id="MBELARI_LOCUS4988">
    <property type="protein sequence ID" value="MBELARI_LOCUS4988"/>
    <property type="gene ID" value="MBELARI_LOCUS4988"/>
</dbReference>
<dbReference type="Pfam" id="PF00249">
    <property type="entry name" value="Myb_DNA-binding"/>
    <property type="match status" value="1"/>
</dbReference>
<dbReference type="GO" id="GO:0048858">
    <property type="term" value="P:cell projection morphogenesis"/>
    <property type="evidence" value="ECO:0007669"/>
    <property type="project" value="TreeGrafter"/>
</dbReference>
<evidence type="ECO:0000313" key="12">
    <source>
        <dbReference type="Proteomes" id="UP000887575"/>
    </source>
</evidence>
<feature type="domain" description="Myb-like" evidence="9">
    <location>
        <begin position="259"/>
        <end position="301"/>
    </location>
</feature>
<feature type="domain" description="SANT" evidence="11">
    <location>
        <begin position="254"/>
        <end position="305"/>
    </location>
</feature>
<dbReference type="FunFam" id="1.10.10.10:FF:000020">
    <property type="entry name" value="SWI/SNF complex subunit SMARCC2 isoform c"/>
    <property type="match status" value="1"/>
</dbReference>
<dbReference type="SMART" id="SM00717">
    <property type="entry name" value="SANT"/>
    <property type="match status" value="1"/>
</dbReference>
<dbReference type="AlphaFoldDB" id="A0AAF3FDE6"/>
<dbReference type="PRINTS" id="PR01217">
    <property type="entry name" value="PRICHEXTENSN"/>
</dbReference>
<keyword evidence="4" id="KW-0804">Transcription</keyword>
<evidence type="ECO:0000259" key="11">
    <source>
        <dbReference type="PROSITE" id="PS51293"/>
    </source>
</evidence>
<dbReference type="GO" id="GO:0006325">
    <property type="term" value="P:chromatin organization"/>
    <property type="evidence" value="ECO:0007669"/>
    <property type="project" value="UniProtKB-KW"/>
</dbReference>
<dbReference type="InterPro" id="IPR001005">
    <property type="entry name" value="SANT/Myb"/>
</dbReference>
<evidence type="ECO:0000256" key="2">
    <source>
        <dbReference type="ARBA" id="ARBA00022853"/>
    </source>
</evidence>
<evidence type="ECO:0000256" key="7">
    <source>
        <dbReference type="SAM" id="Coils"/>
    </source>
</evidence>
<feature type="region of interest" description="Disordered" evidence="8">
    <location>
        <begin position="544"/>
        <end position="772"/>
    </location>
</feature>
<dbReference type="Gene3D" id="1.10.10.60">
    <property type="entry name" value="Homeodomain-like"/>
    <property type="match status" value="1"/>
</dbReference>
<feature type="compositionally biased region" description="Low complexity" evidence="8">
    <location>
        <begin position="671"/>
        <end position="700"/>
    </location>
</feature>
<dbReference type="InterPro" id="IPR009057">
    <property type="entry name" value="Homeodomain-like_sf"/>
</dbReference>
<dbReference type="CDD" id="cd00167">
    <property type="entry name" value="SANT"/>
    <property type="match status" value="1"/>
</dbReference>
<dbReference type="FunFam" id="1.10.10.60:FF:000014">
    <property type="entry name" value="SWI/SNF complex subunit SMARCC2 isoform C"/>
    <property type="match status" value="1"/>
</dbReference>
<evidence type="ECO:0000256" key="3">
    <source>
        <dbReference type="ARBA" id="ARBA00023015"/>
    </source>
</evidence>
<dbReference type="InterPro" id="IPR032448">
    <property type="entry name" value="SWIRM-assoc"/>
</dbReference>
<feature type="coiled-coil region" evidence="7">
    <location>
        <begin position="476"/>
        <end position="519"/>
    </location>
</feature>
<evidence type="ECO:0000259" key="10">
    <source>
        <dbReference type="PROSITE" id="PS50934"/>
    </source>
</evidence>
<feature type="compositionally biased region" description="Low complexity" evidence="8">
    <location>
        <begin position="722"/>
        <end position="731"/>
    </location>
</feature>
<feature type="compositionally biased region" description="Basic and acidic residues" evidence="8">
    <location>
        <begin position="17"/>
        <end position="31"/>
    </location>
</feature>
<keyword evidence="5" id="KW-0539">Nucleus</keyword>
<keyword evidence="2" id="KW-0156">Chromatin regulator</keyword>
<feature type="domain" description="SWIRM" evidence="10">
    <location>
        <begin position="83"/>
        <end position="180"/>
    </location>
</feature>
<dbReference type="PANTHER" id="PTHR15381">
    <property type="entry name" value="CHONDROITIN SULFATE PROTEOGLYCAN 5 -RELATED"/>
    <property type="match status" value="1"/>
</dbReference>
<evidence type="ECO:0000313" key="13">
    <source>
        <dbReference type="WBParaSite" id="MBELARI_LOCUS4988"/>
    </source>
</evidence>
<accession>A0AAF3FDE6</accession>
<dbReference type="InterPro" id="IPR036388">
    <property type="entry name" value="WH-like_DNA-bd_sf"/>
</dbReference>
<dbReference type="GO" id="GO:0016514">
    <property type="term" value="C:SWI/SNF complex"/>
    <property type="evidence" value="ECO:0007669"/>
    <property type="project" value="UniProtKB-ARBA"/>
</dbReference>
<feature type="region of interest" description="Disordered" evidence="8">
    <location>
        <begin position="1"/>
        <end position="73"/>
    </location>
</feature>
<keyword evidence="3" id="KW-0805">Transcription regulation</keyword>
<proteinExistence type="inferred from homology"/>
<dbReference type="GO" id="GO:0006355">
    <property type="term" value="P:regulation of DNA-templated transcription"/>
    <property type="evidence" value="ECO:0007669"/>
    <property type="project" value="UniProtKB-ARBA"/>
</dbReference>
<dbReference type="Pfam" id="PF04433">
    <property type="entry name" value="SWIRM"/>
    <property type="match status" value="1"/>
</dbReference>
<sequence length="772" mass="84042">MSATPTPKLRKGAKRKHQDDDAMEHDGEDSNHGVSTVNVPKGKEKDPEFNPTKGQKLVDLDEESQTNGKEPTEGNVIEQTHYVVVPSYSSWFDYNAIHQIEKRALPEFFNGKNKSKTPEVFVAYRNFMIDTYRLNPFEYLSATSCRRNLAGDVCSIMRIHQFLEQWGLINYQVDSESRPAPIGPPPTSHFMILADTPMGVQPIQPLPPSFTTEAVKKEEEESGDQQLKEKIGDFGLKTDQYAKQLAAMKAKGAAPGREWTDQETLMLLEGLEMFKDDWNKVADHVSTRTQDECIMRFLQLPIQDPYLKEEPSENPGPSVLGPLAYQPVPFSQTGNPVMSTVAFLASVVDPRVASAATKAALEEFGKIKDEVPPLVLEAHTKNVQEHFDKTGAIDGKAGLAKSGIADDACEKSEDKEGTNGEQMDSDRPAEGETQSAARNAISEKVQSAAAAALAAAATKAKHLAQLEERRIKSLVAQLVETQMRKLEKKLQHFEELEAIMDKEREALEYQRQQLILERQAFHMDQLRYLENRAKHEAHNKLQTAGSLPAGLPPGFEVTGPPQPTPQVQITAPPSQSENLTQNPPVAPVPSTTTTAVNPPPAATTQPQAQYPPSQPPPQAPSTATYPSSGAPPYGTPQGYPPQHQPGTYPPGHPGYGGAPAGQYPPGPPHAGYPRYPQQGYPPQQQRPYPGAGYPPAQGTPGQPPRAGYPPQQGYPYPPQGAAPPYGYPQGAPGQGPPPQQPSSAGQQTVDNADAATPPMHLGAPMDTTTKQE</sequence>
<evidence type="ECO:0000259" key="9">
    <source>
        <dbReference type="PROSITE" id="PS50090"/>
    </source>
</evidence>
<evidence type="ECO:0000256" key="6">
    <source>
        <dbReference type="ARBA" id="ARBA00049655"/>
    </source>
</evidence>
<evidence type="ECO:0000256" key="8">
    <source>
        <dbReference type="SAM" id="MobiDB-lite"/>
    </source>
</evidence>
<dbReference type="Pfam" id="PF16495">
    <property type="entry name" value="SWIRM-assoc_1"/>
    <property type="match status" value="1"/>
</dbReference>
<keyword evidence="7" id="KW-0175">Coiled coil</keyword>
<comment type="subcellular location">
    <subcellularLocation>
        <location evidence="1">Nucleus</location>
    </subcellularLocation>
</comment>
<reference evidence="13" key="1">
    <citation type="submission" date="2024-02" db="UniProtKB">
        <authorList>
            <consortium name="WormBaseParasite"/>
        </authorList>
    </citation>
    <scope>IDENTIFICATION</scope>
</reference>
<name>A0AAF3FDE6_9BILA</name>
<feature type="compositionally biased region" description="Basic and acidic residues" evidence="8">
    <location>
        <begin position="408"/>
        <end position="430"/>
    </location>
</feature>
<protein>
    <submittedName>
        <fullName evidence="13">Uncharacterized protein</fullName>
    </submittedName>
</protein>
<dbReference type="Pfam" id="PF16498">
    <property type="entry name" value="SWIRM-assoc_3"/>
    <property type="match status" value="1"/>
</dbReference>
<dbReference type="InterPro" id="IPR017884">
    <property type="entry name" value="SANT_dom"/>
</dbReference>
<feature type="compositionally biased region" description="Pro residues" evidence="8">
    <location>
        <begin position="638"/>
        <end position="652"/>
    </location>
</feature>
<dbReference type="PROSITE" id="PS51293">
    <property type="entry name" value="SANT"/>
    <property type="match status" value="1"/>
</dbReference>
<dbReference type="InterPro" id="IPR032451">
    <property type="entry name" value="SMARCC_C"/>
</dbReference>
<keyword evidence="12" id="KW-1185">Reference proteome</keyword>
<evidence type="ECO:0000256" key="4">
    <source>
        <dbReference type="ARBA" id="ARBA00023163"/>
    </source>
</evidence>